<sequence length="136" mass="14956">MYALQVTICAIIVAVAVSAPVTEQEVPILYHSSNGPEPDGSYSFSFETGNGIRVNEKGEPRKSVQQNPENEYPLYVQGSYQYPSSDGSEISLTYVADENGFQPQGDHLPTAPPIPQSILRSLDYIATHPQEDNLRK</sequence>
<feature type="region of interest" description="Disordered" evidence="3">
    <location>
        <begin position="39"/>
        <end position="70"/>
    </location>
</feature>
<keyword evidence="4" id="KW-0732">Signal</keyword>
<gene>
    <name evidence="6" type="primary">LOC107068705</name>
</gene>
<accession>A0ABM1IL00</accession>
<feature type="chain" id="PRO_5047080704" evidence="4">
    <location>
        <begin position="19"/>
        <end position="136"/>
    </location>
</feature>
<dbReference type="PROSITE" id="PS51155">
    <property type="entry name" value="CHIT_BIND_RR_2"/>
    <property type="match status" value="1"/>
</dbReference>
<dbReference type="PANTHER" id="PTHR10380">
    <property type="entry name" value="CUTICLE PROTEIN"/>
    <property type="match status" value="1"/>
</dbReference>
<evidence type="ECO:0000256" key="2">
    <source>
        <dbReference type="PROSITE-ProRule" id="PRU00497"/>
    </source>
</evidence>
<dbReference type="InterPro" id="IPR000618">
    <property type="entry name" value="Insect_cuticle"/>
</dbReference>
<dbReference type="RefSeq" id="XP_015180887.1">
    <property type="nucleotide sequence ID" value="XM_015325401.1"/>
</dbReference>
<evidence type="ECO:0000313" key="6">
    <source>
        <dbReference type="RefSeq" id="XP_015180887.1"/>
    </source>
</evidence>
<keyword evidence="5" id="KW-1185">Reference proteome</keyword>
<dbReference type="Proteomes" id="UP000694924">
    <property type="component" value="Unplaced"/>
</dbReference>
<feature type="signal peptide" evidence="4">
    <location>
        <begin position="1"/>
        <end position="18"/>
    </location>
</feature>
<dbReference type="InterPro" id="IPR050468">
    <property type="entry name" value="Cuticle_Struct_Prot"/>
</dbReference>
<evidence type="ECO:0000256" key="1">
    <source>
        <dbReference type="ARBA" id="ARBA00022460"/>
    </source>
</evidence>
<name>A0ABM1IL00_POLDO</name>
<keyword evidence="1 2" id="KW-0193">Cuticle</keyword>
<dbReference type="GeneID" id="107068705"/>
<reference evidence="6" key="1">
    <citation type="submission" date="2025-08" db="UniProtKB">
        <authorList>
            <consortium name="RefSeq"/>
        </authorList>
    </citation>
    <scope>IDENTIFICATION</scope>
    <source>
        <tissue evidence="6">Whole body</tissue>
    </source>
</reference>
<dbReference type="Pfam" id="PF00379">
    <property type="entry name" value="Chitin_bind_4"/>
    <property type="match status" value="1"/>
</dbReference>
<dbReference type="PRINTS" id="PR00947">
    <property type="entry name" value="CUTICLE"/>
</dbReference>
<dbReference type="PANTHER" id="PTHR10380:SF173">
    <property type="entry name" value="CUTICULAR PROTEIN 47EF, ISOFORM C-RELATED"/>
    <property type="match status" value="1"/>
</dbReference>
<evidence type="ECO:0000256" key="4">
    <source>
        <dbReference type="SAM" id="SignalP"/>
    </source>
</evidence>
<proteinExistence type="predicted"/>
<protein>
    <submittedName>
        <fullName evidence="6">Endocuticle structural glycoprotein SgAbd-2-like</fullName>
    </submittedName>
</protein>
<dbReference type="PROSITE" id="PS00233">
    <property type="entry name" value="CHIT_BIND_RR_1"/>
    <property type="match status" value="1"/>
</dbReference>
<dbReference type="InterPro" id="IPR031311">
    <property type="entry name" value="CHIT_BIND_RR_consensus"/>
</dbReference>
<evidence type="ECO:0000256" key="3">
    <source>
        <dbReference type="SAM" id="MobiDB-lite"/>
    </source>
</evidence>
<organism evidence="5 6">
    <name type="scientific">Polistes dominula</name>
    <name type="common">European paper wasp</name>
    <name type="synonym">Vespa dominula</name>
    <dbReference type="NCBI Taxonomy" id="743375"/>
    <lineage>
        <taxon>Eukaryota</taxon>
        <taxon>Metazoa</taxon>
        <taxon>Ecdysozoa</taxon>
        <taxon>Arthropoda</taxon>
        <taxon>Hexapoda</taxon>
        <taxon>Insecta</taxon>
        <taxon>Pterygota</taxon>
        <taxon>Neoptera</taxon>
        <taxon>Endopterygota</taxon>
        <taxon>Hymenoptera</taxon>
        <taxon>Apocrita</taxon>
        <taxon>Aculeata</taxon>
        <taxon>Vespoidea</taxon>
        <taxon>Vespidae</taxon>
        <taxon>Polistinae</taxon>
        <taxon>Polistini</taxon>
        <taxon>Polistes</taxon>
    </lineage>
</organism>
<evidence type="ECO:0000313" key="5">
    <source>
        <dbReference type="Proteomes" id="UP000694924"/>
    </source>
</evidence>